<sequence length="105" mass="11481">MCGLLCSQNGTVTPTQKCFTLHPTAPSDPISSTGCRGRPRPNHTDCCYIEVFPSKSVSLESKTQTVTPTLKSSSPHPTTQTNRIRPHPKRPDSSKLNLYCSLLNP</sequence>
<protein>
    <submittedName>
        <fullName evidence="2">Uncharacterized protein</fullName>
    </submittedName>
</protein>
<dbReference type="AlphaFoldDB" id="A0A6A5YZS2"/>
<feature type="region of interest" description="Disordered" evidence="1">
    <location>
        <begin position="59"/>
        <end position="96"/>
    </location>
</feature>
<reference evidence="2" key="1">
    <citation type="journal article" date="2020" name="Stud. Mycol.">
        <title>101 Dothideomycetes genomes: a test case for predicting lifestyles and emergence of pathogens.</title>
        <authorList>
            <person name="Haridas S."/>
            <person name="Albert R."/>
            <person name="Binder M."/>
            <person name="Bloem J."/>
            <person name="Labutti K."/>
            <person name="Salamov A."/>
            <person name="Andreopoulos B."/>
            <person name="Baker S."/>
            <person name="Barry K."/>
            <person name="Bills G."/>
            <person name="Bluhm B."/>
            <person name="Cannon C."/>
            <person name="Castanera R."/>
            <person name="Culley D."/>
            <person name="Daum C."/>
            <person name="Ezra D."/>
            <person name="Gonzalez J."/>
            <person name="Henrissat B."/>
            <person name="Kuo A."/>
            <person name="Liang C."/>
            <person name="Lipzen A."/>
            <person name="Lutzoni F."/>
            <person name="Magnuson J."/>
            <person name="Mondo S."/>
            <person name="Nolan M."/>
            <person name="Ohm R."/>
            <person name="Pangilinan J."/>
            <person name="Park H.-J."/>
            <person name="Ramirez L."/>
            <person name="Alfaro M."/>
            <person name="Sun H."/>
            <person name="Tritt A."/>
            <person name="Yoshinaga Y."/>
            <person name="Zwiers L.-H."/>
            <person name="Turgeon B."/>
            <person name="Goodwin S."/>
            <person name="Spatafora J."/>
            <person name="Crous P."/>
            <person name="Grigoriev I."/>
        </authorList>
    </citation>
    <scope>NUCLEOTIDE SEQUENCE</scope>
    <source>
        <strain evidence="2">CBS 627.86</strain>
    </source>
</reference>
<proteinExistence type="predicted"/>
<keyword evidence="3" id="KW-1185">Reference proteome</keyword>
<accession>A0A6A5YZS2</accession>
<evidence type="ECO:0000256" key="1">
    <source>
        <dbReference type="SAM" id="MobiDB-lite"/>
    </source>
</evidence>
<evidence type="ECO:0000313" key="2">
    <source>
        <dbReference type="EMBL" id="KAF2112376.1"/>
    </source>
</evidence>
<organism evidence="2 3">
    <name type="scientific">Lophiotrema nucula</name>
    <dbReference type="NCBI Taxonomy" id="690887"/>
    <lineage>
        <taxon>Eukaryota</taxon>
        <taxon>Fungi</taxon>
        <taxon>Dikarya</taxon>
        <taxon>Ascomycota</taxon>
        <taxon>Pezizomycotina</taxon>
        <taxon>Dothideomycetes</taxon>
        <taxon>Pleosporomycetidae</taxon>
        <taxon>Pleosporales</taxon>
        <taxon>Lophiotremataceae</taxon>
        <taxon>Lophiotrema</taxon>
    </lineage>
</organism>
<name>A0A6A5YZS2_9PLEO</name>
<dbReference type="EMBL" id="ML977331">
    <property type="protein sequence ID" value="KAF2112376.1"/>
    <property type="molecule type" value="Genomic_DNA"/>
</dbReference>
<evidence type="ECO:0000313" key="3">
    <source>
        <dbReference type="Proteomes" id="UP000799770"/>
    </source>
</evidence>
<gene>
    <name evidence="2" type="ORF">BDV96DRAFT_580616</name>
</gene>
<feature type="compositionally biased region" description="Polar residues" evidence="1">
    <location>
        <begin position="59"/>
        <end position="83"/>
    </location>
</feature>
<dbReference type="Proteomes" id="UP000799770">
    <property type="component" value="Unassembled WGS sequence"/>
</dbReference>